<reference evidence="1" key="1">
    <citation type="journal article" date="2020" name="mSystems">
        <title>Genome- and Community-Level Interaction Insights into Carbon Utilization and Element Cycling Functions of Hydrothermarchaeota in Hydrothermal Sediment.</title>
        <authorList>
            <person name="Zhou Z."/>
            <person name="Liu Y."/>
            <person name="Xu W."/>
            <person name="Pan J."/>
            <person name="Luo Z.H."/>
            <person name="Li M."/>
        </authorList>
    </citation>
    <scope>NUCLEOTIDE SEQUENCE [LARGE SCALE GENOMIC DNA]</scope>
    <source>
        <strain evidence="1">HyVt-93</strain>
    </source>
</reference>
<dbReference type="Proteomes" id="UP000886217">
    <property type="component" value="Unassembled WGS sequence"/>
</dbReference>
<evidence type="ECO:0000313" key="1">
    <source>
        <dbReference type="EMBL" id="HHI00129.1"/>
    </source>
</evidence>
<comment type="caution">
    <text evidence="1">The sequence shown here is derived from an EMBL/GenBank/DDBJ whole genome shotgun (WGS) entry which is preliminary data.</text>
</comment>
<dbReference type="AlphaFoldDB" id="A0A7C5P1B6"/>
<gene>
    <name evidence="1" type="ORF">ENL40_01415</name>
</gene>
<name>A0A7C5P1B6_THELI</name>
<organism evidence="1">
    <name type="scientific">Thermococcus litoralis</name>
    <dbReference type="NCBI Taxonomy" id="2265"/>
    <lineage>
        <taxon>Archaea</taxon>
        <taxon>Methanobacteriati</taxon>
        <taxon>Methanobacteriota</taxon>
        <taxon>Thermococci</taxon>
        <taxon>Thermococcales</taxon>
        <taxon>Thermococcaceae</taxon>
        <taxon>Thermococcus</taxon>
    </lineage>
</organism>
<sequence length="126" mass="14554">MELLVLGGIARRTLDQLLRNPYRTIEVRSARNVIVVRKLKSGEKLFLTYETPQDITRGTEGIIAKVLKIEEMEQRIPWEESDEREVTVCRIQLRLIGLGKVIEVSSENNMMKVKVREMLPQEMAMG</sequence>
<dbReference type="Pfam" id="PF04322">
    <property type="entry name" value="DUF473"/>
    <property type="match status" value="1"/>
</dbReference>
<dbReference type="InterPro" id="IPR007417">
    <property type="entry name" value="DUF473"/>
</dbReference>
<dbReference type="EMBL" id="DRTU01000065">
    <property type="protein sequence ID" value="HHI00129.1"/>
    <property type="molecule type" value="Genomic_DNA"/>
</dbReference>
<proteinExistence type="predicted"/>
<accession>A0A7C5P1B6</accession>
<protein>
    <submittedName>
        <fullName evidence="1">DUF473 domain-containing protein</fullName>
    </submittedName>
</protein>